<proteinExistence type="predicted"/>
<feature type="compositionally biased region" description="Basic residues" evidence="1">
    <location>
        <begin position="123"/>
        <end position="134"/>
    </location>
</feature>
<organism evidence="2 3">
    <name type="scientific">Phytophthora boehmeriae</name>
    <dbReference type="NCBI Taxonomy" id="109152"/>
    <lineage>
        <taxon>Eukaryota</taxon>
        <taxon>Sar</taxon>
        <taxon>Stramenopiles</taxon>
        <taxon>Oomycota</taxon>
        <taxon>Peronosporomycetes</taxon>
        <taxon>Peronosporales</taxon>
        <taxon>Peronosporaceae</taxon>
        <taxon>Phytophthora</taxon>
    </lineage>
</organism>
<name>A0A8T1W2T7_9STRA</name>
<evidence type="ECO:0000256" key="1">
    <source>
        <dbReference type="SAM" id="MobiDB-lite"/>
    </source>
</evidence>
<evidence type="ECO:0000313" key="2">
    <source>
        <dbReference type="EMBL" id="KAG7386878.1"/>
    </source>
</evidence>
<dbReference type="EMBL" id="JAGDFL010000497">
    <property type="protein sequence ID" value="KAG7386878.1"/>
    <property type="molecule type" value="Genomic_DNA"/>
</dbReference>
<gene>
    <name evidence="2" type="primary">SMG9_1</name>
    <name evidence="2" type="ORF">PHYBOEH_008456</name>
</gene>
<keyword evidence="3" id="KW-1185">Reference proteome</keyword>
<reference evidence="2" key="1">
    <citation type="submission" date="2021-02" db="EMBL/GenBank/DDBJ databases">
        <authorList>
            <person name="Palmer J.M."/>
        </authorList>
    </citation>
    <scope>NUCLEOTIDE SEQUENCE</scope>
    <source>
        <strain evidence="2">SCRP23</strain>
    </source>
</reference>
<dbReference type="AlphaFoldDB" id="A0A8T1W2T7"/>
<protein>
    <submittedName>
        <fullName evidence="2">Smg-9, nonsense mediated mRNA decay factor</fullName>
    </submittedName>
</protein>
<feature type="region of interest" description="Disordered" evidence="1">
    <location>
        <begin position="77"/>
        <end position="99"/>
    </location>
</feature>
<dbReference type="Proteomes" id="UP000693981">
    <property type="component" value="Unassembled WGS sequence"/>
</dbReference>
<sequence>MASPFVSSLRSSLGVNANNATTSASSNASTGKKAMVSLFDGLDLALSESGAVVSNAGGRSAAQELIASKNAEKQAEAALAASRDLKRQQQQKQKKEQPVTALTQALGLFDQELEQRDSFVSRNQRRQKSNKKTRGSATTARGRRQRQEKYKHV</sequence>
<evidence type="ECO:0000313" key="3">
    <source>
        <dbReference type="Proteomes" id="UP000693981"/>
    </source>
</evidence>
<dbReference type="OrthoDB" id="166203at2759"/>
<comment type="caution">
    <text evidence="2">The sequence shown here is derived from an EMBL/GenBank/DDBJ whole genome shotgun (WGS) entry which is preliminary data.</text>
</comment>
<accession>A0A8T1W2T7</accession>
<feature type="compositionally biased region" description="Basic and acidic residues" evidence="1">
    <location>
        <begin position="83"/>
        <end position="97"/>
    </location>
</feature>
<feature type="region of interest" description="Disordered" evidence="1">
    <location>
        <begin position="113"/>
        <end position="153"/>
    </location>
</feature>